<dbReference type="GO" id="GO:0005524">
    <property type="term" value="F:ATP binding"/>
    <property type="evidence" value="ECO:0007669"/>
    <property type="project" value="UniProtKB-KW"/>
</dbReference>
<gene>
    <name evidence="4" type="ORF">BJ554DRAFT_2960</name>
</gene>
<reference evidence="4 5" key="1">
    <citation type="journal article" name="Sci. Rep.">
        <title>Genome-scale phylogenetic analyses confirm Olpidium as the closest living zoosporic fungus to the non-flagellated, terrestrial fungi.</title>
        <authorList>
            <person name="Chang Y."/>
            <person name="Rochon D."/>
            <person name="Sekimoto S."/>
            <person name="Wang Y."/>
            <person name="Chovatia M."/>
            <person name="Sandor L."/>
            <person name="Salamov A."/>
            <person name="Grigoriev I.V."/>
            <person name="Stajich J.E."/>
            <person name="Spatafora J.W."/>
        </authorList>
    </citation>
    <scope>NUCLEOTIDE SEQUENCE [LARGE SCALE GENOMIC DNA]</scope>
    <source>
        <strain evidence="4">S191</strain>
    </source>
</reference>
<proteinExistence type="predicted"/>
<evidence type="ECO:0000313" key="4">
    <source>
        <dbReference type="EMBL" id="KAG5457113.1"/>
    </source>
</evidence>
<evidence type="ECO:0000256" key="2">
    <source>
        <dbReference type="ARBA" id="ARBA00022840"/>
    </source>
</evidence>
<dbReference type="GO" id="GO:0005829">
    <property type="term" value="C:cytosol"/>
    <property type="evidence" value="ECO:0007669"/>
    <property type="project" value="TreeGrafter"/>
</dbReference>
<dbReference type="AlphaFoldDB" id="A0A8H7ZQ84"/>
<evidence type="ECO:0000256" key="1">
    <source>
        <dbReference type="ARBA" id="ARBA00022741"/>
    </source>
</evidence>
<dbReference type="PANTHER" id="PTHR10606:SF32">
    <property type="entry name" value="6-PHOSPHOFRUCTO-2-KINASE 1"/>
    <property type="match status" value="1"/>
</dbReference>
<dbReference type="Proteomes" id="UP000673691">
    <property type="component" value="Unassembled WGS sequence"/>
</dbReference>
<protein>
    <recommendedName>
        <fullName evidence="3">6-phosphofructo-2-kinase domain-containing protein</fullName>
    </recommendedName>
</protein>
<dbReference type="InterPro" id="IPR027417">
    <property type="entry name" value="P-loop_NTPase"/>
</dbReference>
<keyword evidence="5" id="KW-1185">Reference proteome</keyword>
<dbReference type="InterPro" id="IPR003094">
    <property type="entry name" value="6Pfruct_kin"/>
</dbReference>
<sequence length="268" mass="29593">MVGLPARGKRLVFAAGTNVVSQFRSQRWRRAPSAVSGPDVLDEWAFVPVGLACDSLAVATPWSGSAIYISKKLKRYLSWLGFNTRAFNVGNLRRQTAWLQKEAGGPAANHSSSFFDSRNEEAKTTRDKLAMESLDELVSCARARPPVERNYCGPRAEFRAKIGIVDTLANPRRRESRHSCQSRVSCLTLSRLLQPRVQTRRIPLPSEGGKTVTPKAEFSSATSCCRRQTGRSDLPSASDLITLSAVFPSPTGRRMIQARCEEEPAIKV</sequence>
<dbReference type="Pfam" id="PF01591">
    <property type="entry name" value="6PF2K"/>
    <property type="match status" value="1"/>
</dbReference>
<accession>A0A8H7ZQ84</accession>
<dbReference type="GO" id="GO:0006000">
    <property type="term" value="P:fructose metabolic process"/>
    <property type="evidence" value="ECO:0007669"/>
    <property type="project" value="InterPro"/>
</dbReference>
<keyword evidence="1" id="KW-0547">Nucleotide-binding</keyword>
<feature type="domain" description="6-phosphofructo-2-kinase" evidence="3">
    <location>
        <begin position="67"/>
        <end position="139"/>
    </location>
</feature>
<dbReference type="GO" id="GO:0006003">
    <property type="term" value="P:fructose 2,6-bisphosphate metabolic process"/>
    <property type="evidence" value="ECO:0007669"/>
    <property type="project" value="InterPro"/>
</dbReference>
<name>A0A8H7ZQ84_9FUNG</name>
<dbReference type="EMBL" id="JAEFCI010010608">
    <property type="protein sequence ID" value="KAG5457113.1"/>
    <property type="molecule type" value="Genomic_DNA"/>
</dbReference>
<organism evidence="4 5">
    <name type="scientific">Olpidium bornovanus</name>
    <dbReference type="NCBI Taxonomy" id="278681"/>
    <lineage>
        <taxon>Eukaryota</taxon>
        <taxon>Fungi</taxon>
        <taxon>Fungi incertae sedis</taxon>
        <taxon>Olpidiomycota</taxon>
        <taxon>Olpidiomycotina</taxon>
        <taxon>Olpidiomycetes</taxon>
        <taxon>Olpidiales</taxon>
        <taxon>Olpidiaceae</taxon>
        <taxon>Olpidium</taxon>
    </lineage>
</organism>
<keyword evidence="2" id="KW-0067">ATP-binding</keyword>
<dbReference type="OrthoDB" id="267323at2759"/>
<evidence type="ECO:0000313" key="5">
    <source>
        <dbReference type="Proteomes" id="UP000673691"/>
    </source>
</evidence>
<dbReference type="PANTHER" id="PTHR10606">
    <property type="entry name" value="6-PHOSPHOFRUCTO-2-KINASE/FRUCTOSE-2,6-BISPHOSPHATASE"/>
    <property type="match status" value="1"/>
</dbReference>
<dbReference type="GO" id="GO:0003873">
    <property type="term" value="F:6-phosphofructo-2-kinase activity"/>
    <property type="evidence" value="ECO:0007669"/>
    <property type="project" value="InterPro"/>
</dbReference>
<dbReference type="Gene3D" id="3.40.50.300">
    <property type="entry name" value="P-loop containing nucleotide triphosphate hydrolases"/>
    <property type="match status" value="1"/>
</dbReference>
<evidence type="ECO:0000259" key="3">
    <source>
        <dbReference type="Pfam" id="PF01591"/>
    </source>
</evidence>
<comment type="caution">
    <text evidence="4">The sequence shown here is derived from an EMBL/GenBank/DDBJ whole genome shotgun (WGS) entry which is preliminary data.</text>
</comment>
<dbReference type="InterPro" id="IPR013079">
    <property type="entry name" value="6Phosfructo_kin"/>
</dbReference>